<feature type="domain" description="Calcineurin-like phosphoesterase" evidence="3">
    <location>
        <begin position="1"/>
        <end position="151"/>
    </location>
</feature>
<dbReference type="PANTHER" id="PTHR11124">
    <property type="entry name" value="VACUOLAR SORTING PROTEIN VPS29"/>
    <property type="match status" value="1"/>
</dbReference>
<dbReference type="EC" id="3.1.4.-" evidence="2"/>
<dbReference type="EMBL" id="JAOTPO010000033">
    <property type="protein sequence ID" value="MDE5416320.1"/>
    <property type="molecule type" value="Genomic_DNA"/>
</dbReference>
<dbReference type="Pfam" id="PF12850">
    <property type="entry name" value="Metallophos_2"/>
    <property type="match status" value="1"/>
</dbReference>
<keyword evidence="5" id="KW-1185">Reference proteome</keyword>
<evidence type="ECO:0000313" key="5">
    <source>
        <dbReference type="Proteomes" id="UP001148125"/>
    </source>
</evidence>
<organism evidence="4 5">
    <name type="scientific">Alkalihalobacterium chitinilyticum</name>
    <dbReference type="NCBI Taxonomy" id="2980103"/>
    <lineage>
        <taxon>Bacteria</taxon>
        <taxon>Bacillati</taxon>
        <taxon>Bacillota</taxon>
        <taxon>Bacilli</taxon>
        <taxon>Bacillales</taxon>
        <taxon>Bacillaceae</taxon>
        <taxon>Alkalihalobacterium</taxon>
    </lineage>
</organism>
<gene>
    <name evidence="4" type="ORF">N7Z68_23775</name>
</gene>
<protein>
    <recommendedName>
        <fullName evidence="2">Phosphoesterase</fullName>
        <ecNumber evidence="2">3.1.4.-</ecNumber>
    </recommendedName>
</protein>
<evidence type="ECO:0000313" key="4">
    <source>
        <dbReference type="EMBL" id="MDE5416320.1"/>
    </source>
</evidence>
<dbReference type="InterPro" id="IPR024654">
    <property type="entry name" value="Calcineurin-like_PHP_lpxH"/>
</dbReference>
<sequence>MKIVVVSDTHIPRKAKDFPTRLLRDLKTADLIIHAGDWQTISVFEELSKYARVVGVSGNVDGPDIKSHFKEKLILSINGFKIGVVHGHGQKLTTEKRALAAFKEDHVDCIIFGHSHIPILKRAENVLLFNPGSATDKRKQTHFSYGILHIGESIEAEHVFYETKH</sequence>
<evidence type="ECO:0000256" key="2">
    <source>
        <dbReference type="RuleBase" id="RU362039"/>
    </source>
</evidence>
<accession>A0ABT5VLK3</accession>
<keyword evidence="2" id="KW-0479">Metal-binding</keyword>
<dbReference type="NCBIfam" id="TIGR00040">
    <property type="entry name" value="yfcE"/>
    <property type="match status" value="1"/>
</dbReference>
<dbReference type="RefSeq" id="WP_275120910.1">
    <property type="nucleotide sequence ID" value="NZ_JAOTPO010000033.1"/>
</dbReference>
<reference evidence="4" key="1">
    <citation type="submission" date="2024-05" db="EMBL/GenBank/DDBJ databases">
        <title>Alkalihalobacillus sp. strain MEB203 novel alkaliphilic bacterium from Lonar Lake, India.</title>
        <authorList>
            <person name="Joshi A."/>
            <person name="Thite S."/>
            <person name="Mengade P."/>
        </authorList>
    </citation>
    <scope>NUCLEOTIDE SEQUENCE</scope>
    <source>
        <strain evidence="4">MEB 203</strain>
    </source>
</reference>
<comment type="caution">
    <text evidence="4">The sequence shown here is derived from an EMBL/GenBank/DDBJ whole genome shotgun (WGS) entry which is preliminary data.</text>
</comment>
<comment type="similarity">
    <text evidence="1 2">Belongs to the metallophosphoesterase superfamily. YfcE family.</text>
</comment>
<dbReference type="SUPFAM" id="SSF56300">
    <property type="entry name" value="Metallo-dependent phosphatases"/>
    <property type="match status" value="1"/>
</dbReference>
<proteinExistence type="inferred from homology"/>
<dbReference type="InterPro" id="IPR000979">
    <property type="entry name" value="Phosphodiesterase_MJ0936/Vps29"/>
</dbReference>
<comment type="cofactor">
    <cofactor evidence="2">
        <name>a divalent metal cation</name>
        <dbReference type="ChEBI" id="CHEBI:60240"/>
    </cofactor>
</comment>
<dbReference type="Proteomes" id="UP001148125">
    <property type="component" value="Unassembled WGS sequence"/>
</dbReference>
<name>A0ABT5VLK3_9BACI</name>
<evidence type="ECO:0000256" key="1">
    <source>
        <dbReference type="ARBA" id="ARBA00008950"/>
    </source>
</evidence>
<evidence type="ECO:0000259" key="3">
    <source>
        <dbReference type="Pfam" id="PF12850"/>
    </source>
</evidence>
<dbReference type="InterPro" id="IPR029052">
    <property type="entry name" value="Metallo-depent_PP-like"/>
</dbReference>
<dbReference type="Gene3D" id="3.60.21.10">
    <property type="match status" value="1"/>
</dbReference>